<dbReference type="InterPro" id="IPR010982">
    <property type="entry name" value="Lambda_DNA-bd_dom_sf"/>
</dbReference>
<dbReference type="EMBL" id="GU384160">
    <property type="protein sequence ID" value="ADC52814.1"/>
    <property type="molecule type" value="Genomic_DNA"/>
</dbReference>
<reference evidence="2" key="1">
    <citation type="journal article" date="2010" name="Environ. Microbiol.">
        <title>Coevolution of antibiotic production and counter-resistance in soil bacteria.</title>
        <authorList>
            <person name="Laskaris P."/>
            <person name="Tolba S."/>
            <person name="Calvo-Bado L."/>
            <person name="Wellington L."/>
        </authorList>
    </citation>
    <scope>NUCLEOTIDE SEQUENCE</scope>
    <source>
        <strain evidence="2">CR50</strain>
    </source>
</reference>
<dbReference type="PROSITE" id="PS50943">
    <property type="entry name" value="HTH_CROC1"/>
    <property type="match status" value="1"/>
</dbReference>
<organism evidence="2">
    <name type="scientific">Streptomyces platensis</name>
    <dbReference type="NCBI Taxonomy" id="58346"/>
    <lineage>
        <taxon>Bacteria</taxon>
        <taxon>Bacillati</taxon>
        <taxon>Actinomycetota</taxon>
        <taxon>Actinomycetes</taxon>
        <taxon>Kitasatosporales</taxon>
        <taxon>Streptomycetaceae</taxon>
        <taxon>Streptomyces</taxon>
    </lineage>
</organism>
<accession>D3Y150</accession>
<dbReference type="Gene3D" id="1.10.260.40">
    <property type="entry name" value="lambda repressor-like DNA-binding domains"/>
    <property type="match status" value="1"/>
</dbReference>
<feature type="domain" description="HTH cro/C1-type" evidence="1">
    <location>
        <begin position="59"/>
        <end position="93"/>
    </location>
</feature>
<sequence>MHRESAMSGQEGITPRQRLTVAQKLDHLLNLHAKPGNDDKPSYKTMAAEIAAQSGETFSAAYLWQLHRGERTNPTLRHLSALAAYFGVPVSYFTDDDVARSVIDEEDLARRELDRSMAEAGVSAVYLRGDLTALSPEGKRMAADMIRQIRALEQGTKKPPSPPRA</sequence>
<name>D3Y150_STRPT</name>
<dbReference type="CDD" id="cd00093">
    <property type="entry name" value="HTH_XRE"/>
    <property type="match status" value="1"/>
</dbReference>
<dbReference type="InterPro" id="IPR001387">
    <property type="entry name" value="Cro/C1-type_HTH"/>
</dbReference>
<protein>
    <submittedName>
        <fullName evidence="2">Putative cytoplasmic protein</fullName>
    </submittedName>
</protein>
<dbReference type="AlphaFoldDB" id="D3Y150"/>
<dbReference type="GO" id="GO:0003677">
    <property type="term" value="F:DNA binding"/>
    <property type="evidence" value="ECO:0007669"/>
    <property type="project" value="InterPro"/>
</dbReference>
<dbReference type="SUPFAM" id="SSF47413">
    <property type="entry name" value="lambda repressor-like DNA-binding domains"/>
    <property type="match status" value="1"/>
</dbReference>
<proteinExistence type="predicted"/>
<evidence type="ECO:0000313" key="2">
    <source>
        <dbReference type="EMBL" id="ADC52814.1"/>
    </source>
</evidence>
<evidence type="ECO:0000259" key="1">
    <source>
        <dbReference type="PROSITE" id="PS50943"/>
    </source>
</evidence>